<proteinExistence type="predicted"/>
<feature type="region of interest" description="Disordered" evidence="1">
    <location>
        <begin position="75"/>
        <end position="114"/>
    </location>
</feature>
<dbReference type="EMBL" id="VEVO01000018">
    <property type="protein sequence ID" value="KAF0027855.1"/>
    <property type="molecule type" value="Genomic_DNA"/>
</dbReference>
<sequence>MLPVHLFRDNTELPTAYSQTLQMMATYDSMHQSGRAVGQLPAAYQAYWMDGHAPHHEICHLIDLLATAKDVDGDKEAKKNVERPQKYGEAETASSAEVATEVRNDARQVKNKDLQSQEKLTAELQEEKKKNKVLRAEMEKLMADAKEIRWMYVTDVVTVRQLADRLQQKLQKEVKSHEDRVSQDELLVQTLRDEQDALRRQMAEQIGLLQQNASERETVLREEMERLRTQLIVEISLNRELKEFYGAKPVEKTEDEQETEPSRPEESTSNAPPDPEPNESEPSRPEESTSNALPNPEHESTSNTFLDPEPNETEPTAKRKTDSVWKGVRHFLGLKKPQKGKMSAESTSTVSQQT</sequence>
<evidence type="ECO:0000256" key="1">
    <source>
        <dbReference type="SAM" id="MobiDB-lite"/>
    </source>
</evidence>
<feature type="compositionally biased region" description="Basic and acidic residues" evidence="1">
    <location>
        <begin position="75"/>
        <end position="89"/>
    </location>
</feature>
<evidence type="ECO:0000313" key="2">
    <source>
        <dbReference type="EMBL" id="KAF0027855.1"/>
    </source>
</evidence>
<comment type="caution">
    <text evidence="2">The sequence shown here is derived from an EMBL/GenBank/DDBJ whole genome shotgun (WGS) entry which is preliminary data.</text>
</comment>
<feature type="compositionally biased region" description="Basic residues" evidence="1">
    <location>
        <begin position="327"/>
        <end position="339"/>
    </location>
</feature>
<gene>
    <name evidence="2" type="ORF">F2P81_020596</name>
</gene>
<feature type="region of interest" description="Disordered" evidence="1">
    <location>
        <begin position="246"/>
        <end position="354"/>
    </location>
</feature>
<organism evidence="2 3">
    <name type="scientific">Scophthalmus maximus</name>
    <name type="common">Turbot</name>
    <name type="synonym">Psetta maxima</name>
    <dbReference type="NCBI Taxonomy" id="52904"/>
    <lineage>
        <taxon>Eukaryota</taxon>
        <taxon>Metazoa</taxon>
        <taxon>Chordata</taxon>
        <taxon>Craniata</taxon>
        <taxon>Vertebrata</taxon>
        <taxon>Euteleostomi</taxon>
        <taxon>Actinopterygii</taxon>
        <taxon>Neopterygii</taxon>
        <taxon>Teleostei</taxon>
        <taxon>Neoteleostei</taxon>
        <taxon>Acanthomorphata</taxon>
        <taxon>Carangaria</taxon>
        <taxon>Pleuronectiformes</taxon>
        <taxon>Pleuronectoidei</taxon>
        <taxon>Scophthalmidae</taxon>
        <taxon>Scophthalmus</taxon>
    </lineage>
</organism>
<feature type="compositionally biased region" description="Basic and acidic residues" evidence="1">
    <location>
        <begin position="100"/>
        <end position="114"/>
    </location>
</feature>
<evidence type="ECO:0000313" key="3">
    <source>
        <dbReference type="Proteomes" id="UP000438429"/>
    </source>
</evidence>
<protein>
    <submittedName>
        <fullName evidence="2">Uncharacterized protein</fullName>
    </submittedName>
</protein>
<name>A0A6A4S6I8_SCOMX</name>
<dbReference type="Proteomes" id="UP000438429">
    <property type="component" value="Unassembled WGS sequence"/>
</dbReference>
<feature type="compositionally biased region" description="Low complexity" evidence="1">
    <location>
        <begin position="90"/>
        <end position="99"/>
    </location>
</feature>
<feature type="compositionally biased region" description="Polar residues" evidence="1">
    <location>
        <begin position="344"/>
        <end position="354"/>
    </location>
</feature>
<dbReference type="AlphaFoldDB" id="A0A6A4S6I8"/>
<reference evidence="2 3" key="1">
    <citation type="submission" date="2019-06" db="EMBL/GenBank/DDBJ databases">
        <title>Draft genomes of female and male turbot (Scophthalmus maximus).</title>
        <authorList>
            <person name="Xu H."/>
            <person name="Xu X.-W."/>
            <person name="Shao C."/>
            <person name="Chen S."/>
        </authorList>
    </citation>
    <scope>NUCLEOTIDE SEQUENCE [LARGE SCALE GENOMIC DNA]</scope>
    <source>
        <strain evidence="2">Ysfricsl-2016a</strain>
        <tissue evidence="2">Blood</tissue>
    </source>
</reference>
<accession>A0A6A4S6I8</accession>